<keyword evidence="2" id="KW-0812">Transmembrane</keyword>
<feature type="region of interest" description="Disordered" evidence="1">
    <location>
        <begin position="146"/>
        <end position="167"/>
    </location>
</feature>
<accession>A0ABY7BVT9</accession>
<evidence type="ECO:0000313" key="3">
    <source>
        <dbReference type="EMBL" id="WAP67497.1"/>
    </source>
</evidence>
<gene>
    <name evidence="3" type="ORF">OH818_18520</name>
</gene>
<evidence type="ECO:0000256" key="1">
    <source>
        <dbReference type="SAM" id="MobiDB-lite"/>
    </source>
</evidence>
<organism evidence="3 4">
    <name type="scientific">Jiella pelagia</name>
    <dbReference type="NCBI Taxonomy" id="2986949"/>
    <lineage>
        <taxon>Bacteria</taxon>
        <taxon>Pseudomonadati</taxon>
        <taxon>Pseudomonadota</taxon>
        <taxon>Alphaproteobacteria</taxon>
        <taxon>Hyphomicrobiales</taxon>
        <taxon>Aurantimonadaceae</taxon>
        <taxon>Jiella</taxon>
    </lineage>
</organism>
<keyword evidence="2" id="KW-0472">Membrane</keyword>
<feature type="transmembrane region" description="Helical" evidence="2">
    <location>
        <begin position="116"/>
        <end position="137"/>
    </location>
</feature>
<protein>
    <submittedName>
        <fullName evidence="3">Uncharacterized protein</fullName>
    </submittedName>
</protein>
<feature type="transmembrane region" description="Helical" evidence="2">
    <location>
        <begin position="57"/>
        <end position="78"/>
    </location>
</feature>
<keyword evidence="2" id="KW-1133">Transmembrane helix</keyword>
<sequence length="167" mass="18235">MSLWREFAPMGTVLRFLFVVPLAYLAACLAAAFAMLWPFVQMNTPDALDPIFIGEVAFYFGAQTVQIGAVAFLPWLFFMVATEVLGLSSLLLHMVAGLLGGIAILFTTYGPAVPHMSVQTAILVASLTFSLVYWILAGNRAGRWRRRPTEKPTQAGRRPSPQQGDAA</sequence>
<proteinExistence type="predicted"/>
<evidence type="ECO:0000313" key="4">
    <source>
        <dbReference type="Proteomes" id="UP001164020"/>
    </source>
</evidence>
<name>A0ABY7BVT9_9HYPH</name>
<keyword evidence="4" id="KW-1185">Reference proteome</keyword>
<dbReference type="EMBL" id="CP114029">
    <property type="protein sequence ID" value="WAP67497.1"/>
    <property type="molecule type" value="Genomic_DNA"/>
</dbReference>
<feature type="transmembrane region" description="Helical" evidence="2">
    <location>
        <begin position="90"/>
        <end position="110"/>
    </location>
</feature>
<evidence type="ECO:0000256" key="2">
    <source>
        <dbReference type="SAM" id="Phobius"/>
    </source>
</evidence>
<reference evidence="3" key="1">
    <citation type="submission" date="2022-12" db="EMBL/GenBank/DDBJ databases">
        <title>Jiella pelagia sp. nov., isolated from phosphonate enriched culture of Northwest Pacific surface seawater.</title>
        <authorList>
            <person name="Shin D.Y."/>
            <person name="Hwang C.Y."/>
        </authorList>
    </citation>
    <scope>NUCLEOTIDE SEQUENCE</scope>
    <source>
        <strain evidence="3">HL-NP1</strain>
    </source>
</reference>
<feature type="transmembrane region" description="Helical" evidence="2">
    <location>
        <begin position="12"/>
        <end position="37"/>
    </location>
</feature>
<dbReference type="RefSeq" id="WP_268879958.1">
    <property type="nucleotide sequence ID" value="NZ_CP114029.1"/>
</dbReference>
<dbReference type="Proteomes" id="UP001164020">
    <property type="component" value="Chromosome"/>
</dbReference>